<sequence>MTSFRRDKNAACSNSGVFASARHVSQPELRRRKSAATERKYTVGSFIHSIIRAYEAIYLSVCVTIFFSVSSHPTGARLVFLLTFEPLSASTKPISCIANTSSGSDISSPGYAPAASLTVESDDKGVLVIGIPEGGSPCVRMADDIAQVWLSQLLQYSRENRLKSPISEAIAAFWRSIDIIARSGTKREEDLQLSQQRYRLKYFCTNGEITVIVTAKKLIDNQIHPRIPRELNHLVNVIEDDVIGKILGMEQLCTCLCEIKSRGSHTIFAVSPNLARFSRYPHPRDMRGLTRTDLNATAEESAMIYDQVYSNMDPQTKSSIVSVHVPRFPGFCFLLAIRQILPGIHIVLAIIQDQRATVGPKLPTVPSLLSYQTWKRNGWDEVLENCIHYIAQNKDYASRTRLKLPEKFLEDMQSVYCYAYMNEKGENFLPSGSSDGFWWKSSRGVVSAGDTKRKYHYVNLPDGKKLRRRVMWNENVKGLYIVEYRHFDNINTDADKLMGPECMDWPRLLNEVHSTNQQLSASLERISAHFDMAETRVNTAELGTENVESTNIIIVAGHHRIIRVALNGGKGFRMQVENVVFVRITIEKSDSFSCVTNVDANSCISTMTLQKALASLFIFSRIVCVDINSERDLVGYYYNTGVTT</sequence>
<accession>A0A2P6N979</accession>
<evidence type="ECO:0000313" key="1">
    <source>
        <dbReference type="EMBL" id="PRP80517.1"/>
    </source>
</evidence>
<gene>
    <name evidence="1" type="ORF">PROFUN_11830</name>
</gene>
<comment type="caution">
    <text evidence="1">The sequence shown here is derived from an EMBL/GenBank/DDBJ whole genome shotgun (WGS) entry which is preliminary data.</text>
</comment>
<organism evidence="1 2">
    <name type="scientific">Planoprotostelium fungivorum</name>
    <dbReference type="NCBI Taxonomy" id="1890364"/>
    <lineage>
        <taxon>Eukaryota</taxon>
        <taxon>Amoebozoa</taxon>
        <taxon>Evosea</taxon>
        <taxon>Variosea</taxon>
        <taxon>Cavosteliida</taxon>
        <taxon>Cavosteliaceae</taxon>
        <taxon>Planoprotostelium</taxon>
    </lineage>
</organism>
<dbReference type="Proteomes" id="UP000241769">
    <property type="component" value="Unassembled WGS sequence"/>
</dbReference>
<dbReference type="EMBL" id="MDYQ01000146">
    <property type="protein sequence ID" value="PRP80517.1"/>
    <property type="molecule type" value="Genomic_DNA"/>
</dbReference>
<dbReference type="AlphaFoldDB" id="A0A2P6N979"/>
<proteinExistence type="predicted"/>
<name>A0A2P6N979_9EUKA</name>
<reference evidence="1 2" key="1">
    <citation type="journal article" date="2018" name="Genome Biol. Evol.">
        <title>Multiple Roots of Fruiting Body Formation in Amoebozoa.</title>
        <authorList>
            <person name="Hillmann F."/>
            <person name="Forbes G."/>
            <person name="Novohradska S."/>
            <person name="Ferling I."/>
            <person name="Riege K."/>
            <person name="Groth M."/>
            <person name="Westermann M."/>
            <person name="Marz M."/>
            <person name="Spaller T."/>
            <person name="Winckler T."/>
            <person name="Schaap P."/>
            <person name="Glockner G."/>
        </authorList>
    </citation>
    <scope>NUCLEOTIDE SEQUENCE [LARGE SCALE GENOMIC DNA]</scope>
    <source>
        <strain evidence="1 2">Jena</strain>
    </source>
</reference>
<evidence type="ECO:0000313" key="2">
    <source>
        <dbReference type="Proteomes" id="UP000241769"/>
    </source>
</evidence>
<protein>
    <submittedName>
        <fullName evidence="1">Uncharacterized protein</fullName>
    </submittedName>
</protein>
<keyword evidence="2" id="KW-1185">Reference proteome</keyword>
<dbReference type="InParanoid" id="A0A2P6N979"/>